<evidence type="ECO:0000313" key="8">
    <source>
        <dbReference type="Proteomes" id="UP000673375"/>
    </source>
</evidence>
<sequence>MGNSKNEEIVWVKRAIKGDKEALGLILEKNQAYIYKMAYIYTGNQQDALDILQEAAAQSVDAIRTLKEPNYFLTWFCKIMIRQTGKLFKNRQHEVLVEGNQEWVDRAGLIFTDSTSIDILKAVMMLEDKYRLVLQLYYYQDFSVREIGQLLELKEGTVKTNLKRGREQLRKILGEDYYDRSR</sequence>
<dbReference type="EMBL" id="JAEDXU010000004">
    <property type="protein sequence ID" value="MBP1046669.1"/>
    <property type="molecule type" value="Genomic_DNA"/>
</dbReference>
<protein>
    <submittedName>
        <fullName evidence="7">Sigma-70 family RNA polymerase sigma factor</fullName>
    </submittedName>
</protein>
<dbReference type="SUPFAM" id="SSF88946">
    <property type="entry name" value="Sigma2 domain of RNA polymerase sigma factors"/>
    <property type="match status" value="1"/>
</dbReference>
<reference evidence="7 8" key="1">
    <citation type="submission" date="2020-12" db="EMBL/GenBank/DDBJ databases">
        <title>Vagococcus allomyrinae sp. nov. and Enterococcus lavae sp. nov., isolated from the larvae of Allomyrina dichotoma.</title>
        <authorList>
            <person name="Lee S.D."/>
        </authorList>
    </citation>
    <scope>NUCLEOTIDE SEQUENCE [LARGE SCALE GENOMIC DNA]</scope>
    <source>
        <strain evidence="7 8">BWM-S5</strain>
    </source>
</reference>
<dbReference type="Gene3D" id="1.10.10.10">
    <property type="entry name" value="Winged helix-like DNA-binding domain superfamily/Winged helix DNA-binding domain"/>
    <property type="match status" value="1"/>
</dbReference>
<keyword evidence="2" id="KW-0805">Transcription regulation</keyword>
<keyword evidence="4" id="KW-0804">Transcription</keyword>
<dbReference type="PANTHER" id="PTHR43133">
    <property type="entry name" value="RNA POLYMERASE ECF-TYPE SIGMA FACTO"/>
    <property type="match status" value="1"/>
</dbReference>
<dbReference type="RefSeq" id="WP_209557456.1">
    <property type="nucleotide sequence ID" value="NZ_JAEDXU010000004.1"/>
</dbReference>
<name>A0ABS4CJL7_9ENTE</name>
<evidence type="ECO:0000256" key="3">
    <source>
        <dbReference type="ARBA" id="ARBA00023082"/>
    </source>
</evidence>
<evidence type="ECO:0000313" key="7">
    <source>
        <dbReference type="EMBL" id="MBP1046669.1"/>
    </source>
</evidence>
<dbReference type="Pfam" id="PF04542">
    <property type="entry name" value="Sigma70_r2"/>
    <property type="match status" value="1"/>
</dbReference>
<dbReference type="Pfam" id="PF08281">
    <property type="entry name" value="Sigma70_r4_2"/>
    <property type="match status" value="1"/>
</dbReference>
<comment type="caution">
    <text evidence="7">The sequence shown here is derived from an EMBL/GenBank/DDBJ whole genome shotgun (WGS) entry which is preliminary data.</text>
</comment>
<evidence type="ECO:0000259" key="5">
    <source>
        <dbReference type="Pfam" id="PF04542"/>
    </source>
</evidence>
<dbReference type="InterPro" id="IPR007627">
    <property type="entry name" value="RNA_pol_sigma70_r2"/>
</dbReference>
<dbReference type="PANTHER" id="PTHR43133:SF51">
    <property type="entry name" value="RNA POLYMERASE SIGMA FACTOR"/>
    <property type="match status" value="1"/>
</dbReference>
<dbReference type="SUPFAM" id="SSF88659">
    <property type="entry name" value="Sigma3 and sigma4 domains of RNA polymerase sigma factors"/>
    <property type="match status" value="1"/>
</dbReference>
<dbReference type="NCBIfam" id="TIGR02937">
    <property type="entry name" value="sigma70-ECF"/>
    <property type="match status" value="1"/>
</dbReference>
<dbReference type="InterPro" id="IPR039425">
    <property type="entry name" value="RNA_pol_sigma-70-like"/>
</dbReference>
<dbReference type="InterPro" id="IPR013249">
    <property type="entry name" value="RNA_pol_sigma70_r4_t2"/>
</dbReference>
<gene>
    <name evidence="7" type="ORF">I6N96_10245</name>
</gene>
<keyword evidence="8" id="KW-1185">Reference proteome</keyword>
<evidence type="ECO:0000256" key="1">
    <source>
        <dbReference type="ARBA" id="ARBA00010641"/>
    </source>
</evidence>
<feature type="domain" description="RNA polymerase sigma-70 region 2" evidence="5">
    <location>
        <begin position="28"/>
        <end position="86"/>
    </location>
</feature>
<feature type="domain" description="RNA polymerase sigma factor 70 region 4 type 2" evidence="6">
    <location>
        <begin position="118"/>
        <end position="169"/>
    </location>
</feature>
<dbReference type="InterPro" id="IPR013324">
    <property type="entry name" value="RNA_pol_sigma_r3/r4-like"/>
</dbReference>
<accession>A0ABS4CJL7</accession>
<dbReference type="CDD" id="cd06171">
    <property type="entry name" value="Sigma70_r4"/>
    <property type="match status" value="1"/>
</dbReference>
<dbReference type="InterPro" id="IPR013325">
    <property type="entry name" value="RNA_pol_sigma_r2"/>
</dbReference>
<evidence type="ECO:0000256" key="2">
    <source>
        <dbReference type="ARBA" id="ARBA00023015"/>
    </source>
</evidence>
<proteinExistence type="inferred from homology"/>
<evidence type="ECO:0000259" key="6">
    <source>
        <dbReference type="Pfam" id="PF08281"/>
    </source>
</evidence>
<dbReference type="Gene3D" id="1.10.1740.10">
    <property type="match status" value="1"/>
</dbReference>
<keyword evidence="3" id="KW-0731">Sigma factor</keyword>
<dbReference type="InterPro" id="IPR036388">
    <property type="entry name" value="WH-like_DNA-bd_sf"/>
</dbReference>
<dbReference type="InterPro" id="IPR014284">
    <property type="entry name" value="RNA_pol_sigma-70_dom"/>
</dbReference>
<evidence type="ECO:0000256" key="4">
    <source>
        <dbReference type="ARBA" id="ARBA00023163"/>
    </source>
</evidence>
<comment type="similarity">
    <text evidence="1">Belongs to the sigma-70 factor family. ECF subfamily.</text>
</comment>
<organism evidence="7 8">
    <name type="scientific">Enterococcus larvae</name>
    <dbReference type="NCBI Taxonomy" id="2794352"/>
    <lineage>
        <taxon>Bacteria</taxon>
        <taxon>Bacillati</taxon>
        <taxon>Bacillota</taxon>
        <taxon>Bacilli</taxon>
        <taxon>Lactobacillales</taxon>
        <taxon>Enterococcaceae</taxon>
        <taxon>Enterococcus</taxon>
    </lineage>
</organism>
<dbReference type="Proteomes" id="UP000673375">
    <property type="component" value="Unassembled WGS sequence"/>
</dbReference>